<evidence type="ECO:0000259" key="5">
    <source>
        <dbReference type="Pfam" id="PF01625"/>
    </source>
</evidence>
<dbReference type="SUPFAM" id="SSF55068">
    <property type="entry name" value="Peptide methionine sulfoxide reductase"/>
    <property type="match status" value="1"/>
</dbReference>
<keyword evidence="1 4" id="KW-0560">Oxidoreductase</keyword>
<dbReference type="GO" id="GO:0034599">
    <property type="term" value="P:cellular response to oxidative stress"/>
    <property type="evidence" value="ECO:0007669"/>
    <property type="project" value="TreeGrafter"/>
</dbReference>
<dbReference type="HAMAP" id="MF_01401">
    <property type="entry name" value="MsrA"/>
    <property type="match status" value="1"/>
</dbReference>
<accession>A0A7X5F4C6</accession>
<proteinExistence type="inferred from homology"/>
<evidence type="ECO:0000313" key="6">
    <source>
        <dbReference type="EMBL" id="NBN79279.1"/>
    </source>
</evidence>
<dbReference type="GO" id="GO:0005737">
    <property type="term" value="C:cytoplasm"/>
    <property type="evidence" value="ECO:0007669"/>
    <property type="project" value="TreeGrafter"/>
</dbReference>
<dbReference type="PANTHER" id="PTHR42799">
    <property type="entry name" value="MITOCHONDRIAL PEPTIDE METHIONINE SULFOXIDE REDUCTASE"/>
    <property type="match status" value="1"/>
</dbReference>
<name>A0A7X5F4C6_9HYPH</name>
<gene>
    <name evidence="4 6" type="primary">msrA</name>
    <name evidence="6" type="ORF">GWI72_13455</name>
</gene>
<dbReference type="NCBIfam" id="TIGR00401">
    <property type="entry name" value="msrA"/>
    <property type="match status" value="1"/>
</dbReference>
<evidence type="ECO:0000256" key="2">
    <source>
        <dbReference type="ARBA" id="ARBA00047806"/>
    </source>
</evidence>
<feature type="active site" evidence="4">
    <location>
        <position position="57"/>
    </location>
</feature>
<dbReference type="Gene3D" id="3.30.1060.10">
    <property type="entry name" value="Peptide methionine sulphoxide reductase MsrA"/>
    <property type="match status" value="1"/>
</dbReference>
<dbReference type="AlphaFoldDB" id="A0A7X5F4C6"/>
<comment type="similarity">
    <text evidence="4">Belongs to the MsrA Met sulfoxide reductase family.</text>
</comment>
<dbReference type="EMBL" id="JAABLQ010000001">
    <property type="protein sequence ID" value="NBN79279.1"/>
    <property type="molecule type" value="Genomic_DNA"/>
</dbReference>
<sequence length="224" mass="23846">MSFMRLLTQKFELPTAAEALPGRADPYRPGVRHAIFDRPLDGPRPAGCRQVLLGMGCYWGGERRFWSLPGVVLTAAGYAGGHTPNPTGAEVASGRTGHAEVVAVTYDPAVLPLAALLLHFWEGHDPTQGMRQGDDIGTQFRSLLLLPDAEDLAVAEASRADYAAALKAAGHPRAITTTLAIDTRFYLAEDYQQQHLARVPGASCTTKGCGVPARPRSASGEAVT</sequence>
<evidence type="ECO:0000256" key="3">
    <source>
        <dbReference type="ARBA" id="ARBA00048782"/>
    </source>
</evidence>
<feature type="domain" description="Peptide methionine sulphoxide reductase MsrA" evidence="5">
    <location>
        <begin position="51"/>
        <end position="204"/>
    </location>
</feature>
<keyword evidence="7" id="KW-1185">Reference proteome</keyword>
<dbReference type="PANTHER" id="PTHR42799:SF2">
    <property type="entry name" value="MITOCHONDRIAL PEPTIDE METHIONINE SULFOXIDE REDUCTASE"/>
    <property type="match status" value="1"/>
</dbReference>
<evidence type="ECO:0000256" key="1">
    <source>
        <dbReference type="ARBA" id="ARBA00023002"/>
    </source>
</evidence>
<organism evidence="6 7">
    <name type="scientific">Pannonibacter tanglangensis</name>
    <dbReference type="NCBI Taxonomy" id="2750084"/>
    <lineage>
        <taxon>Bacteria</taxon>
        <taxon>Pseudomonadati</taxon>
        <taxon>Pseudomonadota</taxon>
        <taxon>Alphaproteobacteria</taxon>
        <taxon>Hyphomicrobiales</taxon>
        <taxon>Stappiaceae</taxon>
        <taxon>Pannonibacter</taxon>
    </lineage>
</organism>
<comment type="catalytic activity">
    <reaction evidence="3 4">
        <text>[thioredoxin]-disulfide + L-methionine + H2O = L-methionine (S)-S-oxide + [thioredoxin]-dithiol</text>
        <dbReference type="Rhea" id="RHEA:19993"/>
        <dbReference type="Rhea" id="RHEA-COMP:10698"/>
        <dbReference type="Rhea" id="RHEA-COMP:10700"/>
        <dbReference type="ChEBI" id="CHEBI:15377"/>
        <dbReference type="ChEBI" id="CHEBI:29950"/>
        <dbReference type="ChEBI" id="CHEBI:50058"/>
        <dbReference type="ChEBI" id="CHEBI:57844"/>
        <dbReference type="ChEBI" id="CHEBI:58772"/>
        <dbReference type="EC" id="1.8.4.11"/>
    </reaction>
</comment>
<comment type="caution">
    <text evidence="6">The sequence shown here is derived from an EMBL/GenBank/DDBJ whole genome shotgun (WGS) entry which is preliminary data.</text>
</comment>
<dbReference type="Proteomes" id="UP000586722">
    <property type="component" value="Unassembled WGS sequence"/>
</dbReference>
<comment type="function">
    <text evidence="4">Has an important function as a repair enzyme for proteins that have been inactivated by oxidation. Catalyzes the reversible oxidation-reduction of methionine sulfoxide in proteins to methionine.</text>
</comment>
<evidence type="ECO:0000256" key="4">
    <source>
        <dbReference type="HAMAP-Rule" id="MF_01401"/>
    </source>
</evidence>
<reference evidence="7" key="1">
    <citation type="submission" date="2020-01" db="EMBL/GenBank/DDBJ databases">
        <authorList>
            <person name="Fang Y."/>
            <person name="Sun R."/>
            <person name="Nie L."/>
            <person name="He J."/>
            <person name="Hao L."/>
            <person name="Wang L."/>
            <person name="Su S."/>
            <person name="Lv E."/>
            <person name="Zhang Z."/>
            <person name="Xie R."/>
            <person name="Liu H."/>
        </authorList>
    </citation>
    <scope>NUCLEOTIDE SEQUENCE [LARGE SCALE GENOMIC DNA]</scope>
    <source>
        <strain evidence="7">XCT-53</strain>
    </source>
</reference>
<protein>
    <recommendedName>
        <fullName evidence="4">Peptide methionine sulfoxide reductase MsrA</fullName>
        <shortName evidence="4">Protein-methionine-S-oxide reductase</shortName>
        <ecNumber evidence="4">1.8.4.11</ecNumber>
    </recommendedName>
    <alternativeName>
        <fullName evidence="4">Peptide-methionine (S)-S-oxide reductase</fullName>
        <shortName evidence="4">Peptide Met(O) reductase</shortName>
    </alternativeName>
</protein>
<dbReference type="InterPro" id="IPR050162">
    <property type="entry name" value="MsrA_MetSO_reductase"/>
</dbReference>
<comment type="catalytic activity">
    <reaction evidence="2 4">
        <text>L-methionyl-[protein] + [thioredoxin]-disulfide + H2O = L-methionyl-(S)-S-oxide-[protein] + [thioredoxin]-dithiol</text>
        <dbReference type="Rhea" id="RHEA:14217"/>
        <dbReference type="Rhea" id="RHEA-COMP:10698"/>
        <dbReference type="Rhea" id="RHEA-COMP:10700"/>
        <dbReference type="Rhea" id="RHEA-COMP:12313"/>
        <dbReference type="Rhea" id="RHEA-COMP:12315"/>
        <dbReference type="ChEBI" id="CHEBI:15377"/>
        <dbReference type="ChEBI" id="CHEBI:16044"/>
        <dbReference type="ChEBI" id="CHEBI:29950"/>
        <dbReference type="ChEBI" id="CHEBI:44120"/>
        <dbReference type="ChEBI" id="CHEBI:50058"/>
        <dbReference type="EC" id="1.8.4.11"/>
    </reaction>
</comment>
<evidence type="ECO:0000313" key="7">
    <source>
        <dbReference type="Proteomes" id="UP000586722"/>
    </source>
</evidence>
<dbReference type="InterPro" id="IPR002569">
    <property type="entry name" value="Met_Sox_Rdtase_MsrA_dom"/>
</dbReference>
<dbReference type="Pfam" id="PF01625">
    <property type="entry name" value="PMSR"/>
    <property type="match status" value="1"/>
</dbReference>
<dbReference type="EC" id="1.8.4.11" evidence="4"/>
<dbReference type="RefSeq" id="WP_161708904.1">
    <property type="nucleotide sequence ID" value="NZ_JAABLQ010000001.1"/>
</dbReference>
<dbReference type="GO" id="GO:0008113">
    <property type="term" value="F:peptide-methionine (S)-S-oxide reductase activity"/>
    <property type="evidence" value="ECO:0007669"/>
    <property type="project" value="UniProtKB-UniRule"/>
</dbReference>
<dbReference type="InterPro" id="IPR036509">
    <property type="entry name" value="Met_Sox_Rdtase_MsrA_sf"/>
</dbReference>